<dbReference type="InterPro" id="IPR014757">
    <property type="entry name" value="Tscrpt_reg_IclR_C"/>
</dbReference>
<dbReference type="PROSITE" id="PS51078">
    <property type="entry name" value="ICLR_ED"/>
    <property type="match status" value="1"/>
</dbReference>
<dbReference type="SMART" id="SM00346">
    <property type="entry name" value="HTH_ICLR"/>
    <property type="match status" value="1"/>
</dbReference>
<dbReference type="SUPFAM" id="SSF55781">
    <property type="entry name" value="GAF domain-like"/>
    <property type="match status" value="1"/>
</dbReference>
<dbReference type="SUPFAM" id="SSF46785">
    <property type="entry name" value="Winged helix' DNA-binding domain"/>
    <property type="match status" value="1"/>
</dbReference>
<dbReference type="OrthoDB" id="8771130at2"/>
<dbReference type="Pfam" id="PF01614">
    <property type="entry name" value="IclR_C"/>
    <property type="match status" value="1"/>
</dbReference>
<dbReference type="AlphaFoldDB" id="A0A127JZF4"/>
<feature type="domain" description="HTH iclR-type" evidence="4">
    <location>
        <begin position="5"/>
        <end position="66"/>
    </location>
</feature>
<name>A0A127JZF4_9BURK</name>
<dbReference type="InterPro" id="IPR005471">
    <property type="entry name" value="Tscrpt_reg_IclR_N"/>
</dbReference>
<evidence type="ECO:0000256" key="3">
    <source>
        <dbReference type="ARBA" id="ARBA00023163"/>
    </source>
</evidence>
<reference evidence="6 7" key="1">
    <citation type="journal article" date="2014" name="Int. J. Syst. Evol. Microbiol.">
        <title>Ramlibacter solisilvae sp. nov., isolated from forest soil, and emended description of the genus Ramlibacter.</title>
        <authorList>
            <person name="Lee H.J."/>
            <person name="Lee S.H."/>
            <person name="Lee S.S."/>
            <person name="Lee J.S."/>
            <person name="Kim Y."/>
            <person name="Kim S.C."/>
            <person name="Jeon C.O."/>
        </authorList>
    </citation>
    <scope>NUCLEOTIDE SEQUENCE [LARGE SCALE GENOMIC DNA]</scope>
    <source>
        <strain evidence="6 7">5-10</strain>
    </source>
</reference>
<evidence type="ECO:0000259" key="5">
    <source>
        <dbReference type="PROSITE" id="PS51078"/>
    </source>
</evidence>
<dbReference type="Gene3D" id="3.30.450.40">
    <property type="match status" value="1"/>
</dbReference>
<keyword evidence="1" id="KW-0805">Transcription regulation</keyword>
<dbReference type="RefSeq" id="WP_061503716.1">
    <property type="nucleotide sequence ID" value="NZ_CP010951.1"/>
</dbReference>
<dbReference type="Gene3D" id="1.10.10.10">
    <property type="entry name" value="Winged helix-like DNA-binding domain superfamily/Winged helix DNA-binding domain"/>
    <property type="match status" value="1"/>
</dbReference>
<dbReference type="Proteomes" id="UP000070433">
    <property type="component" value="Chromosome"/>
</dbReference>
<dbReference type="PROSITE" id="PS51077">
    <property type="entry name" value="HTH_ICLR"/>
    <property type="match status" value="1"/>
</dbReference>
<dbReference type="InterPro" id="IPR029016">
    <property type="entry name" value="GAF-like_dom_sf"/>
</dbReference>
<keyword evidence="2" id="KW-0238">DNA-binding</keyword>
<evidence type="ECO:0000256" key="2">
    <source>
        <dbReference type="ARBA" id="ARBA00023125"/>
    </source>
</evidence>
<dbReference type="InterPro" id="IPR036388">
    <property type="entry name" value="WH-like_DNA-bd_sf"/>
</dbReference>
<proteinExistence type="predicted"/>
<dbReference type="PATRIC" id="fig|94132.3.peg.1429"/>
<dbReference type="InterPro" id="IPR050707">
    <property type="entry name" value="HTH_MetabolicPath_Reg"/>
</dbReference>
<dbReference type="Pfam" id="PF09339">
    <property type="entry name" value="HTH_IclR"/>
    <property type="match status" value="1"/>
</dbReference>
<protein>
    <submittedName>
        <fullName evidence="6">IclR family transcriptional regulator</fullName>
    </submittedName>
</protein>
<dbReference type="EMBL" id="CP010951">
    <property type="protein sequence ID" value="AMO25304.1"/>
    <property type="molecule type" value="Genomic_DNA"/>
</dbReference>
<sequence>MAYTVESVDEALGLLSLVAQAPGLGVTELSKRSGITKARAFRLLTTLEERGFVQRQAEAATYQLGSASLLIGMAAVEQVSLVRQAVKHLEQLGAKFNEDVQVRIRNGLETLCVARWESTHDLRFHTPIGSRRPLHAGASGKLLLAFAPEAVAAEILAADVPRYTPQTLSRTKLSQELGRIRKQGYSVSHGEISADVVAIAAPVRDGSGQVIAAISIAAPASRAPDKGEKFIQPLLGAAQALSAELGFRAPA</sequence>
<dbReference type="PANTHER" id="PTHR30136">
    <property type="entry name" value="HELIX-TURN-HELIX TRANSCRIPTIONAL REGULATOR, ICLR FAMILY"/>
    <property type="match status" value="1"/>
</dbReference>
<evidence type="ECO:0000256" key="1">
    <source>
        <dbReference type="ARBA" id="ARBA00023015"/>
    </source>
</evidence>
<dbReference type="GO" id="GO:0003700">
    <property type="term" value="F:DNA-binding transcription factor activity"/>
    <property type="evidence" value="ECO:0007669"/>
    <property type="project" value="TreeGrafter"/>
</dbReference>
<feature type="domain" description="IclR-ED" evidence="5">
    <location>
        <begin position="67"/>
        <end position="247"/>
    </location>
</feature>
<evidence type="ECO:0000313" key="7">
    <source>
        <dbReference type="Proteomes" id="UP000070433"/>
    </source>
</evidence>
<dbReference type="GO" id="GO:0045892">
    <property type="term" value="P:negative regulation of DNA-templated transcription"/>
    <property type="evidence" value="ECO:0007669"/>
    <property type="project" value="TreeGrafter"/>
</dbReference>
<dbReference type="InterPro" id="IPR036390">
    <property type="entry name" value="WH_DNA-bd_sf"/>
</dbReference>
<evidence type="ECO:0000313" key="6">
    <source>
        <dbReference type="EMBL" id="AMO25304.1"/>
    </source>
</evidence>
<keyword evidence="7" id="KW-1185">Reference proteome</keyword>
<dbReference type="PANTHER" id="PTHR30136:SF35">
    <property type="entry name" value="HTH-TYPE TRANSCRIPTIONAL REGULATOR RV1719"/>
    <property type="match status" value="1"/>
</dbReference>
<accession>A0A127JZF4</accession>
<evidence type="ECO:0000259" key="4">
    <source>
        <dbReference type="PROSITE" id="PS51077"/>
    </source>
</evidence>
<keyword evidence="3" id="KW-0804">Transcription</keyword>
<dbReference type="GO" id="GO:0003677">
    <property type="term" value="F:DNA binding"/>
    <property type="evidence" value="ECO:0007669"/>
    <property type="project" value="UniProtKB-KW"/>
</dbReference>
<gene>
    <name evidence="6" type="ORF">UC35_07005</name>
</gene>
<organism evidence="6 7">
    <name type="scientific">Ramlibacter tataouinensis</name>
    <dbReference type="NCBI Taxonomy" id="94132"/>
    <lineage>
        <taxon>Bacteria</taxon>
        <taxon>Pseudomonadati</taxon>
        <taxon>Pseudomonadota</taxon>
        <taxon>Betaproteobacteria</taxon>
        <taxon>Burkholderiales</taxon>
        <taxon>Comamonadaceae</taxon>
        <taxon>Ramlibacter</taxon>
    </lineage>
</organism>